<dbReference type="CDD" id="cd02541">
    <property type="entry name" value="UGPase_prokaryotic"/>
    <property type="match status" value="1"/>
</dbReference>
<evidence type="ECO:0000256" key="1">
    <source>
        <dbReference type="ARBA" id="ARBA00006890"/>
    </source>
</evidence>
<dbReference type="GO" id="GO:0006011">
    <property type="term" value="P:UDP-alpha-D-glucose metabolic process"/>
    <property type="evidence" value="ECO:0007669"/>
    <property type="project" value="InterPro"/>
</dbReference>
<gene>
    <name evidence="7" type="primary">gtaB_13</name>
    <name evidence="7" type="ORF">SDC9_72816</name>
</gene>
<sequence length="298" mass="32594">MLASNRPPAVRKAVIPAAGFGTRFLPFTRAVPKEMIPLVDKPVIQYVVEEAAKAGITDILIITSAGKEAMHDHFTAEPGLEARLAATGKTALLEELHRIQHLAELHYVTQTELNGLGGALLLAEEFVAGEPFAVLLGDTVVESSTDEVPIAQLIRSHEQTNGAVVALEQVPRERVSQYGVVAGTPELDPRLIRIEALVEKPRPEAAPSNLVIASRYVLKPAIFDCLRQSPPHGAGRELYLTDAIMKLGEREAIYGYEILGHRYDIGNKLEFLKATVEFGLRHPDGGAKFLEYLKQRLS</sequence>
<dbReference type="EMBL" id="VSSQ01004703">
    <property type="protein sequence ID" value="MPM26315.1"/>
    <property type="molecule type" value="Genomic_DNA"/>
</dbReference>
<proteinExistence type="inferred from homology"/>
<keyword evidence="4 7" id="KW-0548">Nucleotidyltransferase</keyword>
<dbReference type="AlphaFoldDB" id="A0A644YCN7"/>
<accession>A0A644YCN7</accession>
<name>A0A644YCN7_9ZZZZ</name>
<protein>
    <recommendedName>
        <fullName evidence="2">UTP--glucose-1-phosphate uridylyltransferase</fullName>
        <ecNumber evidence="2">2.7.7.9</ecNumber>
    </recommendedName>
</protein>
<dbReference type="PANTHER" id="PTHR43197">
    <property type="entry name" value="UTP--GLUCOSE-1-PHOSPHATE URIDYLYLTRANSFERASE"/>
    <property type="match status" value="1"/>
</dbReference>
<reference evidence="7" key="1">
    <citation type="submission" date="2019-08" db="EMBL/GenBank/DDBJ databases">
        <authorList>
            <person name="Kucharzyk K."/>
            <person name="Murdoch R.W."/>
            <person name="Higgins S."/>
            <person name="Loffler F."/>
        </authorList>
    </citation>
    <scope>NUCLEOTIDE SEQUENCE</scope>
</reference>
<evidence type="ECO:0000256" key="5">
    <source>
        <dbReference type="ARBA" id="ARBA00048128"/>
    </source>
</evidence>
<evidence type="ECO:0000256" key="4">
    <source>
        <dbReference type="ARBA" id="ARBA00022695"/>
    </source>
</evidence>
<evidence type="ECO:0000259" key="6">
    <source>
        <dbReference type="Pfam" id="PF00483"/>
    </source>
</evidence>
<feature type="domain" description="Nucleotidyl transferase" evidence="6">
    <location>
        <begin position="12"/>
        <end position="275"/>
    </location>
</feature>
<dbReference type="EC" id="2.7.7.9" evidence="2"/>
<evidence type="ECO:0000256" key="3">
    <source>
        <dbReference type="ARBA" id="ARBA00022679"/>
    </source>
</evidence>
<keyword evidence="3 7" id="KW-0808">Transferase</keyword>
<dbReference type="GO" id="GO:0003983">
    <property type="term" value="F:UTP:glucose-1-phosphate uridylyltransferase activity"/>
    <property type="evidence" value="ECO:0007669"/>
    <property type="project" value="UniProtKB-EC"/>
</dbReference>
<dbReference type="InterPro" id="IPR005835">
    <property type="entry name" value="NTP_transferase_dom"/>
</dbReference>
<dbReference type="Pfam" id="PF00483">
    <property type="entry name" value="NTP_transferase"/>
    <property type="match status" value="1"/>
</dbReference>
<dbReference type="InterPro" id="IPR005771">
    <property type="entry name" value="GalU_uridylyltTrfase_bac/arc"/>
</dbReference>
<evidence type="ECO:0000256" key="2">
    <source>
        <dbReference type="ARBA" id="ARBA00012415"/>
    </source>
</evidence>
<comment type="catalytic activity">
    <reaction evidence="5">
        <text>alpha-D-glucose 1-phosphate + UTP + H(+) = UDP-alpha-D-glucose + diphosphate</text>
        <dbReference type="Rhea" id="RHEA:19889"/>
        <dbReference type="ChEBI" id="CHEBI:15378"/>
        <dbReference type="ChEBI" id="CHEBI:33019"/>
        <dbReference type="ChEBI" id="CHEBI:46398"/>
        <dbReference type="ChEBI" id="CHEBI:58601"/>
        <dbReference type="ChEBI" id="CHEBI:58885"/>
        <dbReference type="EC" id="2.7.7.9"/>
    </reaction>
</comment>
<comment type="caution">
    <text evidence="7">The sequence shown here is derived from an EMBL/GenBank/DDBJ whole genome shotgun (WGS) entry which is preliminary data.</text>
</comment>
<dbReference type="Gene3D" id="3.90.550.10">
    <property type="entry name" value="Spore Coat Polysaccharide Biosynthesis Protein SpsA, Chain A"/>
    <property type="match status" value="1"/>
</dbReference>
<evidence type="ECO:0000313" key="7">
    <source>
        <dbReference type="EMBL" id="MPM26315.1"/>
    </source>
</evidence>
<dbReference type="SUPFAM" id="SSF53448">
    <property type="entry name" value="Nucleotide-diphospho-sugar transferases"/>
    <property type="match status" value="1"/>
</dbReference>
<comment type="similarity">
    <text evidence="1">Belongs to the UDPGP type 2 family.</text>
</comment>
<organism evidence="7">
    <name type="scientific">bioreactor metagenome</name>
    <dbReference type="NCBI Taxonomy" id="1076179"/>
    <lineage>
        <taxon>unclassified sequences</taxon>
        <taxon>metagenomes</taxon>
        <taxon>ecological metagenomes</taxon>
    </lineage>
</organism>
<dbReference type="InterPro" id="IPR029044">
    <property type="entry name" value="Nucleotide-diphossugar_trans"/>
</dbReference>
<dbReference type="PANTHER" id="PTHR43197:SF1">
    <property type="entry name" value="UTP--GLUCOSE-1-PHOSPHATE URIDYLYLTRANSFERASE"/>
    <property type="match status" value="1"/>
</dbReference>